<organism evidence="1 2">
    <name type="scientific">Gymnopus androsaceus JB14</name>
    <dbReference type="NCBI Taxonomy" id="1447944"/>
    <lineage>
        <taxon>Eukaryota</taxon>
        <taxon>Fungi</taxon>
        <taxon>Dikarya</taxon>
        <taxon>Basidiomycota</taxon>
        <taxon>Agaricomycotina</taxon>
        <taxon>Agaricomycetes</taxon>
        <taxon>Agaricomycetidae</taxon>
        <taxon>Agaricales</taxon>
        <taxon>Marasmiineae</taxon>
        <taxon>Omphalotaceae</taxon>
        <taxon>Gymnopus</taxon>
    </lineage>
</organism>
<accession>A0A6A4H280</accession>
<reference evidence="1" key="1">
    <citation type="journal article" date="2019" name="Environ. Microbiol.">
        <title>Fungal ecological strategies reflected in gene transcription - a case study of two litter decomposers.</title>
        <authorList>
            <person name="Barbi F."/>
            <person name="Kohler A."/>
            <person name="Barry K."/>
            <person name="Baskaran P."/>
            <person name="Daum C."/>
            <person name="Fauchery L."/>
            <person name="Ihrmark K."/>
            <person name="Kuo A."/>
            <person name="LaButti K."/>
            <person name="Lipzen A."/>
            <person name="Morin E."/>
            <person name="Grigoriev I.V."/>
            <person name="Henrissat B."/>
            <person name="Lindahl B."/>
            <person name="Martin F."/>
        </authorList>
    </citation>
    <scope>NUCLEOTIDE SEQUENCE</scope>
    <source>
        <strain evidence="1">JB14</strain>
    </source>
</reference>
<dbReference type="Proteomes" id="UP000799118">
    <property type="component" value="Unassembled WGS sequence"/>
</dbReference>
<keyword evidence="2" id="KW-1185">Reference proteome</keyword>
<evidence type="ECO:0000313" key="2">
    <source>
        <dbReference type="Proteomes" id="UP000799118"/>
    </source>
</evidence>
<sequence>MSKRISRLILRSHNGSLPSNSSPAFVTTSRERFSRTKPSRLIILLEEYRYVFLCTRQWVR</sequence>
<proteinExistence type="predicted"/>
<name>A0A6A4H280_9AGAR</name>
<dbReference type="AlphaFoldDB" id="A0A6A4H280"/>
<protein>
    <submittedName>
        <fullName evidence="1">Uncharacterized protein</fullName>
    </submittedName>
</protein>
<dbReference type="EMBL" id="ML769622">
    <property type="protein sequence ID" value="KAE9391484.1"/>
    <property type="molecule type" value="Genomic_DNA"/>
</dbReference>
<evidence type="ECO:0000313" key="1">
    <source>
        <dbReference type="EMBL" id="KAE9391484.1"/>
    </source>
</evidence>
<gene>
    <name evidence="1" type="ORF">BT96DRAFT_308293</name>
</gene>